<reference evidence="10" key="1">
    <citation type="submission" date="2021-06" db="EMBL/GenBank/DDBJ databases">
        <authorList>
            <consortium name="DOE Joint Genome Institute"/>
            <person name="Mondo S.J."/>
            <person name="Amses K.R."/>
            <person name="Simmons D.R."/>
            <person name="Longcore J.E."/>
            <person name="Seto K."/>
            <person name="Alves G.H."/>
            <person name="Bonds A.E."/>
            <person name="Quandt C.A."/>
            <person name="Davis W.J."/>
            <person name="Chang Y."/>
            <person name="Letcher P.M."/>
            <person name="Powell M.J."/>
            <person name="Kuo A."/>
            <person name="Labutti K."/>
            <person name="Pangilinan J."/>
            <person name="Andreopoulos W."/>
            <person name="Tritt A."/>
            <person name="Riley R."/>
            <person name="Hundley H."/>
            <person name="Johnson J."/>
            <person name="Lipzen A."/>
            <person name="Barry K."/>
            <person name="Berbee M.L."/>
            <person name="Buchler N.E."/>
            <person name="Grigoriev I.V."/>
            <person name="Spatafora J.W."/>
            <person name="Stajich J.E."/>
            <person name="James T.Y."/>
        </authorList>
    </citation>
    <scope>NUCLEOTIDE SEQUENCE</scope>
    <source>
        <strain evidence="10">AG</strain>
    </source>
</reference>
<keyword evidence="2 9" id="KW-0479">Metal-binding</keyword>
<dbReference type="InterPro" id="IPR001569">
    <property type="entry name" value="Ribosomal_eL37"/>
</dbReference>
<keyword evidence="11" id="KW-1185">Reference proteome</keyword>
<sequence>MQYAETIILHLPSQKKRLWSTTKGTTSFGKRHTKSHTLCRRCGNRAFHNQKKTCASCGYPAAKIRSFNWSVKSQRRKTTGTGRMRHLKDVSRRFKNGFREGTQAKKQTVAASA</sequence>
<evidence type="ECO:0000313" key="10">
    <source>
        <dbReference type="EMBL" id="KAI8579251.1"/>
    </source>
</evidence>
<evidence type="ECO:0000256" key="7">
    <source>
        <dbReference type="ARBA" id="ARBA00022980"/>
    </source>
</evidence>
<dbReference type="GO" id="GO:0019843">
    <property type="term" value="F:rRNA binding"/>
    <property type="evidence" value="ECO:0007669"/>
    <property type="project" value="UniProtKB-KW"/>
</dbReference>
<evidence type="ECO:0000256" key="1">
    <source>
        <dbReference type="ARBA" id="ARBA00009805"/>
    </source>
</evidence>
<evidence type="ECO:0000256" key="3">
    <source>
        <dbReference type="ARBA" id="ARBA00022730"/>
    </source>
</evidence>
<evidence type="ECO:0000256" key="2">
    <source>
        <dbReference type="ARBA" id="ARBA00022723"/>
    </source>
</evidence>
<dbReference type="SUPFAM" id="SSF57829">
    <property type="entry name" value="Zn-binding ribosomal proteins"/>
    <property type="match status" value="1"/>
</dbReference>
<dbReference type="HAMAP" id="MF_00547">
    <property type="entry name" value="Ribosomal_eL37"/>
    <property type="match status" value="1"/>
</dbReference>
<dbReference type="InterPro" id="IPR018267">
    <property type="entry name" value="Ribosomal_eL37_CS"/>
</dbReference>
<keyword evidence="7 9" id="KW-0689">Ribosomal protein</keyword>
<proteinExistence type="inferred from homology"/>
<keyword evidence="3 9" id="KW-0699">rRNA-binding</keyword>
<evidence type="ECO:0000256" key="6">
    <source>
        <dbReference type="ARBA" id="ARBA00022884"/>
    </source>
</evidence>
<dbReference type="GO" id="GO:0006412">
    <property type="term" value="P:translation"/>
    <property type="evidence" value="ECO:0007669"/>
    <property type="project" value="InterPro"/>
</dbReference>
<keyword evidence="4" id="KW-0863">Zinc-finger</keyword>
<protein>
    <recommendedName>
        <fullName evidence="9">Ribosomal protein L37</fullName>
    </recommendedName>
</protein>
<dbReference type="PANTHER" id="PTHR10768:SF0">
    <property type="entry name" value="RIBOSOMAL PROTEIN L37"/>
    <property type="match status" value="1"/>
</dbReference>
<dbReference type="InterPro" id="IPR011331">
    <property type="entry name" value="Ribosomal_eL37/eL43"/>
</dbReference>
<evidence type="ECO:0000256" key="5">
    <source>
        <dbReference type="ARBA" id="ARBA00022833"/>
    </source>
</evidence>
<dbReference type="GeneID" id="75918387"/>
<dbReference type="EMBL" id="MU620922">
    <property type="protein sequence ID" value="KAI8579251.1"/>
    <property type="molecule type" value="Genomic_DNA"/>
</dbReference>
<comment type="caution">
    <text evidence="10">The sequence shown here is derived from an EMBL/GenBank/DDBJ whole genome shotgun (WGS) entry which is preliminary data.</text>
</comment>
<dbReference type="InterPro" id="IPR011332">
    <property type="entry name" value="Ribosomal_zn-bd"/>
</dbReference>
<dbReference type="GO" id="GO:0022625">
    <property type="term" value="C:cytosolic large ribosomal subunit"/>
    <property type="evidence" value="ECO:0007669"/>
    <property type="project" value="TreeGrafter"/>
</dbReference>
<dbReference type="PROSITE" id="PS01077">
    <property type="entry name" value="RIBOSOMAL_L37E"/>
    <property type="match status" value="1"/>
</dbReference>
<evidence type="ECO:0000256" key="4">
    <source>
        <dbReference type="ARBA" id="ARBA00022771"/>
    </source>
</evidence>
<dbReference type="Pfam" id="PF01907">
    <property type="entry name" value="Ribosomal_L37e"/>
    <property type="match status" value="1"/>
</dbReference>
<reference evidence="10" key="2">
    <citation type="journal article" date="2022" name="Proc. Natl. Acad. Sci. U.S.A.">
        <title>Diploid-dominant life cycles characterize the early evolution of Fungi.</title>
        <authorList>
            <person name="Amses K.R."/>
            <person name="Simmons D.R."/>
            <person name="Longcore J.E."/>
            <person name="Mondo S.J."/>
            <person name="Seto K."/>
            <person name="Jeronimo G.H."/>
            <person name="Bonds A.E."/>
            <person name="Quandt C.A."/>
            <person name="Davis W.J."/>
            <person name="Chang Y."/>
            <person name="Federici B.A."/>
            <person name="Kuo A."/>
            <person name="LaButti K."/>
            <person name="Pangilinan J."/>
            <person name="Andreopoulos W."/>
            <person name="Tritt A."/>
            <person name="Riley R."/>
            <person name="Hundley H."/>
            <person name="Johnson J."/>
            <person name="Lipzen A."/>
            <person name="Barry K."/>
            <person name="Lang B.F."/>
            <person name="Cuomo C.A."/>
            <person name="Buchler N.E."/>
            <person name="Grigoriev I.V."/>
            <person name="Spatafora J.W."/>
            <person name="Stajich J.E."/>
            <person name="James T.Y."/>
        </authorList>
    </citation>
    <scope>NUCLEOTIDE SEQUENCE</scope>
    <source>
        <strain evidence="10">AG</strain>
    </source>
</reference>
<gene>
    <name evidence="10" type="ORF">K450DRAFT_272262</name>
</gene>
<dbReference type="GO" id="GO:0003735">
    <property type="term" value="F:structural constituent of ribosome"/>
    <property type="evidence" value="ECO:0007669"/>
    <property type="project" value="InterPro"/>
</dbReference>
<keyword evidence="6 9" id="KW-0694">RNA-binding</keyword>
<comment type="similarity">
    <text evidence="1 9">Belongs to the eukaryotic ribosomal protein eL37 family.</text>
</comment>
<evidence type="ECO:0000313" key="11">
    <source>
        <dbReference type="Proteomes" id="UP001206595"/>
    </source>
</evidence>
<keyword evidence="8 9" id="KW-0687">Ribonucleoprotein</keyword>
<dbReference type="RefSeq" id="XP_051444255.1">
    <property type="nucleotide sequence ID" value="XM_051593045.1"/>
</dbReference>
<evidence type="ECO:0000256" key="9">
    <source>
        <dbReference type="RuleBase" id="RU000576"/>
    </source>
</evidence>
<dbReference type="FunFam" id="2.20.25.30:FF:000001">
    <property type="entry name" value="Ribosomal protein L37"/>
    <property type="match status" value="1"/>
</dbReference>
<accession>A0AAD5EAA4</accession>
<dbReference type="GO" id="GO:0008270">
    <property type="term" value="F:zinc ion binding"/>
    <property type="evidence" value="ECO:0007669"/>
    <property type="project" value="UniProtKB-KW"/>
</dbReference>
<dbReference type="Proteomes" id="UP001206595">
    <property type="component" value="Unassembled WGS sequence"/>
</dbReference>
<comment type="function">
    <text evidence="9">Component of the large ribosomal subunit. The ribosome is a large ribonucleoprotein complex responsible for the synthesis of proteins in the cell.</text>
</comment>
<dbReference type="AlphaFoldDB" id="A0AAD5EAA4"/>
<dbReference type="PANTHER" id="PTHR10768">
    <property type="entry name" value="60S RIBOSOMAL PROTEIN L37"/>
    <property type="match status" value="1"/>
</dbReference>
<dbReference type="Gene3D" id="2.20.25.30">
    <property type="match status" value="1"/>
</dbReference>
<organism evidence="10 11">
    <name type="scientific">Umbelopsis ramanniana AG</name>
    <dbReference type="NCBI Taxonomy" id="1314678"/>
    <lineage>
        <taxon>Eukaryota</taxon>
        <taxon>Fungi</taxon>
        <taxon>Fungi incertae sedis</taxon>
        <taxon>Mucoromycota</taxon>
        <taxon>Mucoromycotina</taxon>
        <taxon>Umbelopsidomycetes</taxon>
        <taxon>Umbelopsidales</taxon>
        <taxon>Umbelopsidaceae</taxon>
        <taxon>Umbelopsis</taxon>
    </lineage>
</organism>
<evidence type="ECO:0000256" key="8">
    <source>
        <dbReference type="ARBA" id="ARBA00023274"/>
    </source>
</evidence>
<keyword evidence="5 9" id="KW-0862">Zinc</keyword>
<name>A0AAD5EAA4_UMBRA</name>